<evidence type="ECO:0000259" key="1">
    <source>
        <dbReference type="PROSITE" id="PS51832"/>
    </source>
</evidence>
<dbReference type="EMBL" id="CP001649">
    <property type="protein sequence ID" value="ACS81470.1"/>
    <property type="molecule type" value="Genomic_DNA"/>
</dbReference>
<dbReference type="PANTHER" id="PTHR45228">
    <property type="entry name" value="CYCLIC DI-GMP PHOSPHODIESTERASE TM_0186-RELATED"/>
    <property type="match status" value="1"/>
</dbReference>
<dbReference type="Pfam" id="PF13487">
    <property type="entry name" value="HD_5"/>
    <property type="match status" value="1"/>
</dbReference>
<reference evidence="2 3" key="1">
    <citation type="submission" date="2009-06" db="EMBL/GenBank/DDBJ databases">
        <title>Complete sequence of Desulfovibrio salexigens DSM 2638.</title>
        <authorList>
            <consortium name="US DOE Joint Genome Institute"/>
            <person name="Lucas S."/>
            <person name="Copeland A."/>
            <person name="Lapidus A."/>
            <person name="Glavina del Rio T."/>
            <person name="Tice H."/>
            <person name="Bruce D."/>
            <person name="Goodwin L."/>
            <person name="Pitluck S."/>
            <person name="Munk A.C."/>
            <person name="Brettin T."/>
            <person name="Detter J.C."/>
            <person name="Han C."/>
            <person name="Tapia R."/>
            <person name="Larimer F."/>
            <person name="Land M."/>
            <person name="Hauser L."/>
            <person name="Kyrpides N."/>
            <person name="Anderson I."/>
            <person name="Wall J.D."/>
            <person name="Arkin A.P."/>
            <person name="Dehal P."/>
            <person name="Chivian D."/>
            <person name="Giles B."/>
            <person name="Hazen T.C."/>
        </authorList>
    </citation>
    <scope>NUCLEOTIDE SEQUENCE [LARGE SCALE GENOMIC DNA]</scope>
    <source>
        <strain evidence="3">ATCC 14822 / DSM 2638 / NCIMB 8403 / VKM B-1763</strain>
    </source>
</reference>
<dbReference type="PROSITE" id="PS51832">
    <property type="entry name" value="HD_GYP"/>
    <property type="match status" value="1"/>
</dbReference>
<gene>
    <name evidence="2" type="ordered locus">Desal_3421</name>
</gene>
<dbReference type="CDD" id="cd00077">
    <property type="entry name" value="HDc"/>
    <property type="match status" value="1"/>
</dbReference>
<proteinExistence type="predicted"/>
<keyword evidence="3" id="KW-1185">Reference proteome</keyword>
<dbReference type="SUPFAM" id="SSF109604">
    <property type="entry name" value="HD-domain/PDEase-like"/>
    <property type="match status" value="1"/>
</dbReference>
<sequence>MKGLTELLACIQDISGGNYSNDIMHLTTDEYDPYVRELAESVGLMMVRIEAREFALEQANEELKCNVVATVKAVARGLSLRDPYTRGHAERVGLYCERLARRMGLSEDEIWTVHVAGTLHDIGKIGFSDRLIQNVDTKVDEDMLAEIKQHPEWGFKMLRGLDFLGPALEYMRSHHERLDGTGYPNGLQGDEIKTGSRILSIADVFDAVTTTRSYQEAMDLEKAYSILRKLAGHSLDPELVELFIAEIKENCLEDVEENFSTCPMGKESPAGQESKNN</sequence>
<dbReference type="InterPro" id="IPR003607">
    <property type="entry name" value="HD/PDEase_dom"/>
</dbReference>
<evidence type="ECO:0000313" key="3">
    <source>
        <dbReference type="Proteomes" id="UP000002601"/>
    </source>
</evidence>
<dbReference type="InterPro" id="IPR052020">
    <property type="entry name" value="Cyclic_di-GMP/3'3'-cGAMP_PDE"/>
</dbReference>
<dbReference type="GO" id="GO:0016787">
    <property type="term" value="F:hydrolase activity"/>
    <property type="evidence" value="ECO:0007669"/>
    <property type="project" value="UniProtKB-KW"/>
</dbReference>
<dbReference type="eggNOG" id="COG2206">
    <property type="taxonomic scope" value="Bacteria"/>
</dbReference>
<dbReference type="OrthoDB" id="9769359at2"/>
<evidence type="ECO:0000313" key="2">
    <source>
        <dbReference type="EMBL" id="ACS81470.1"/>
    </source>
</evidence>
<dbReference type="KEGG" id="dsa:Desal_3421"/>
<dbReference type="SMART" id="SM00471">
    <property type="entry name" value="HDc"/>
    <property type="match status" value="1"/>
</dbReference>
<organism evidence="2 3">
    <name type="scientific">Maridesulfovibrio salexigens (strain ATCC 14822 / DSM 2638 / NCIMB 8403 / VKM B-1763)</name>
    <name type="common">Desulfovibrio salexigens</name>
    <dbReference type="NCBI Taxonomy" id="526222"/>
    <lineage>
        <taxon>Bacteria</taxon>
        <taxon>Pseudomonadati</taxon>
        <taxon>Thermodesulfobacteriota</taxon>
        <taxon>Desulfovibrionia</taxon>
        <taxon>Desulfovibrionales</taxon>
        <taxon>Desulfovibrionaceae</taxon>
        <taxon>Maridesulfovibrio</taxon>
    </lineage>
</organism>
<dbReference type="RefSeq" id="WP_015853286.1">
    <property type="nucleotide sequence ID" value="NC_012881.1"/>
</dbReference>
<protein>
    <submittedName>
        <fullName evidence="2">Metal dependent phosphohydrolase</fullName>
    </submittedName>
</protein>
<dbReference type="Proteomes" id="UP000002601">
    <property type="component" value="Chromosome"/>
</dbReference>
<dbReference type="AlphaFoldDB" id="C6BSL4"/>
<dbReference type="HOGENOM" id="CLU_000445_92_3_7"/>
<feature type="domain" description="HD-GYP" evidence="1">
    <location>
        <begin position="63"/>
        <end position="259"/>
    </location>
</feature>
<dbReference type="Gene3D" id="1.10.3210.10">
    <property type="entry name" value="Hypothetical protein af1432"/>
    <property type="match status" value="1"/>
</dbReference>
<keyword evidence="2" id="KW-0378">Hydrolase</keyword>
<accession>C6BSL4</accession>
<dbReference type="InterPro" id="IPR037522">
    <property type="entry name" value="HD_GYP_dom"/>
</dbReference>
<dbReference type="STRING" id="526222.Desal_3421"/>
<name>C6BSL4_MARSD</name>